<feature type="non-terminal residue" evidence="1">
    <location>
        <position position="1"/>
    </location>
</feature>
<dbReference type="InterPro" id="IPR037386">
    <property type="entry name" value="CCDC40"/>
</dbReference>
<dbReference type="PANTHER" id="PTHR16275:SF8">
    <property type="entry name" value="COILED-COIL DOMAIN-CONTAINING PROTEIN 40"/>
    <property type="match status" value="1"/>
</dbReference>
<reference evidence="1" key="1">
    <citation type="submission" date="2017-12" db="EMBL/GenBank/DDBJ databases">
        <title>High-resolution comparative analysis of great ape genomes.</title>
        <authorList>
            <person name="Pollen A."/>
            <person name="Hastie A."/>
            <person name="Hormozdiari F."/>
            <person name="Dougherty M."/>
            <person name="Liu R."/>
            <person name="Chaisson M."/>
            <person name="Hoppe E."/>
            <person name="Hill C."/>
            <person name="Pang A."/>
            <person name="Hillier L."/>
            <person name="Baker C."/>
            <person name="Armstrong J."/>
            <person name="Shendure J."/>
            <person name="Paten B."/>
            <person name="Wilson R."/>
            <person name="Chao H."/>
            <person name="Schneider V."/>
            <person name="Ventura M."/>
            <person name="Kronenberg Z."/>
            <person name="Murali S."/>
            <person name="Gordon D."/>
            <person name="Cantsilieris S."/>
            <person name="Munson K."/>
            <person name="Nelson B."/>
            <person name="Raja A."/>
            <person name="Underwood J."/>
            <person name="Diekhans M."/>
            <person name="Fiddes I."/>
            <person name="Haussler D."/>
            <person name="Eichler E."/>
        </authorList>
    </citation>
    <scope>NUCLEOTIDE SEQUENCE [LARGE SCALE GENOMIC DNA]</scope>
    <source>
        <strain evidence="1">Susie</strain>
    </source>
</reference>
<dbReference type="GO" id="GO:0060287">
    <property type="term" value="P:epithelial cilium movement involved in determination of left/right asymmetry"/>
    <property type="evidence" value="ECO:0007669"/>
    <property type="project" value="TreeGrafter"/>
</dbReference>
<dbReference type="GO" id="GO:0035082">
    <property type="term" value="P:axoneme assembly"/>
    <property type="evidence" value="ECO:0007669"/>
    <property type="project" value="InterPro"/>
</dbReference>
<sequence length="82" mass="9212">QYLAQAEDTRILRKAVSEACTEIDAISMEKRRIMQQWATSLVGMKHLDEAHRAVLEALRCRSRNRSQLWPGKGSSPCVTGVA</sequence>
<organism evidence="1">
    <name type="scientific">Pongo abelii</name>
    <name type="common">Sumatran orangutan</name>
    <name type="synonym">Pongo pygmaeus abelii</name>
    <dbReference type="NCBI Taxonomy" id="9601"/>
    <lineage>
        <taxon>Eukaryota</taxon>
        <taxon>Metazoa</taxon>
        <taxon>Chordata</taxon>
        <taxon>Craniata</taxon>
        <taxon>Vertebrata</taxon>
        <taxon>Euteleostomi</taxon>
        <taxon>Mammalia</taxon>
        <taxon>Eutheria</taxon>
        <taxon>Euarchontoglires</taxon>
        <taxon>Primates</taxon>
        <taxon>Haplorrhini</taxon>
        <taxon>Catarrhini</taxon>
        <taxon>Hominidae</taxon>
        <taxon>Pongo</taxon>
    </lineage>
</organism>
<dbReference type="GO" id="GO:0005576">
    <property type="term" value="C:extracellular region"/>
    <property type="evidence" value="ECO:0007669"/>
    <property type="project" value="GOC"/>
</dbReference>
<dbReference type="EMBL" id="NDHI03003284">
    <property type="protein sequence ID" value="PNJ88370.1"/>
    <property type="molecule type" value="Genomic_DNA"/>
</dbReference>
<dbReference type="PANTHER" id="PTHR16275">
    <property type="entry name" value="COILED-COIL DOMAIN-CONTAINING PROTEIN 40"/>
    <property type="match status" value="1"/>
</dbReference>
<dbReference type="GO" id="GO:0005737">
    <property type="term" value="C:cytoplasm"/>
    <property type="evidence" value="ECO:0007669"/>
    <property type="project" value="TreeGrafter"/>
</dbReference>
<dbReference type="GO" id="GO:0001947">
    <property type="term" value="P:heart looping"/>
    <property type="evidence" value="ECO:0007669"/>
    <property type="project" value="TreeGrafter"/>
</dbReference>
<name>A0A2J8Y264_PONAB</name>
<accession>A0A2J8Y264</accession>
<protein>
    <submittedName>
        <fullName evidence="1">CCDC40 isoform 13</fullName>
    </submittedName>
</protein>
<dbReference type="GO" id="GO:0005929">
    <property type="term" value="C:cilium"/>
    <property type="evidence" value="ECO:0007669"/>
    <property type="project" value="TreeGrafter"/>
</dbReference>
<comment type="caution">
    <text evidence="1">The sequence shown here is derived from an EMBL/GenBank/DDBJ whole genome shotgun (WGS) entry which is preliminary data.</text>
</comment>
<dbReference type="AlphaFoldDB" id="A0A2J8Y264"/>
<evidence type="ECO:0000313" key="1">
    <source>
        <dbReference type="EMBL" id="PNJ88370.1"/>
    </source>
</evidence>
<proteinExistence type="predicted"/>
<gene>
    <name evidence="1" type="ORF">CR201_G0021556</name>
</gene>